<gene>
    <name evidence="1" type="ORF">ABUE31_04115</name>
</gene>
<organism evidence="1 2">
    <name type="scientific">Mesorhizobium marinum</name>
    <dbReference type="NCBI Taxonomy" id="3228790"/>
    <lineage>
        <taxon>Bacteria</taxon>
        <taxon>Pseudomonadati</taxon>
        <taxon>Pseudomonadota</taxon>
        <taxon>Alphaproteobacteria</taxon>
        <taxon>Hyphomicrobiales</taxon>
        <taxon>Phyllobacteriaceae</taxon>
        <taxon>Mesorhizobium</taxon>
    </lineage>
</organism>
<keyword evidence="2" id="KW-1185">Reference proteome</keyword>
<comment type="caution">
    <text evidence="1">The sequence shown here is derived from an EMBL/GenBank/DDBJ whole genome shotgun (WGS) entry which is preliminary data.</text>
</comment>
<evidence type="ECO:0000313" key="2">
    <source>
        <dbReference type="Proteomes" id="UP001556196"/>
    </source>
</evidence>
<sequence length="135" mass="14068">MLDRALGIGVVQRDGGQAQPDAVLSPFAVHLAKGMPLHSRKHSIYGDHHGDLLARSAGDRLRAERRGSGPDDAIARCGVGFCKNALPAKFLKQASVGELLAINEDVVDQLTSNTQLAFKAKGSGGTVGTGTIPLS</sequence>
<accession>A0ABV3QVR9</accession>
<dbReference type="RefSeq" id="WP_367722213.1">
    <property type="nucleotide sequence ID" value="NZ_JBFOCI010000001.1"/>
</dbReference>
<dbReference type="Proteomes" id="UP001556196">
    <property type="component" value="Unassembled WGS sequence"/>
</dbReference>
<evidence type="ECO:0000313" key="1">
    <source>
        <dbReference type="EMBL" id="MEW9805170.1"/>
    </source>
</evidence>
<dbReference type="EMBL" id="JBFOCI010000001">
    <property type="protein sequence ID" value="MEW9805170.1"/>
    <property type="molecule type" value="Genomic_DNA"/>
</dbReference>
<name>A0ABV3QVR9_9HYPH</name>
<reference evidence="1 2" key="1">
    <citation type="submission" date="2024-06" db="EMBL/GenBank/DDBJ databases">
        <authorList>
            <person name="Tuo L."/>
        </authorList>
    </citation>
    <scope>NUCLEOTIDE SEQUENCE [LARGE SCALE GENOMIC DNA]</scope>
    <source>
        <strain evidence="1 2">ZMM04-5</strain>
    </source>
</reference>
<proteinExistence type="predicted"/>
<protein>
    <submittedName>
        <fullName evidence="1">Uncharacterized protein</fullName>
    </submittedName>
</protein>